<keyword evidence="3" id="KW-1003">Cell membrane</keyword>
<reference evidence="8 9" key="1">
    <citation type="submission" date="2017-03" db="EMBL/GenBank/DDBJ databases">
        <title>Draft genome sequence of Streptomyces scabrisporus NF3, endophyte isolated from Amphipterygium adstringens.</title>
        <authorList>
            <person name="Vazquez M."/>
            <person name="Ceapa C.D."/>
            <person name="Rodriguez Luna D."/>
            <person name="Sanchez Esquivel S."/>
        </authorList>
    </citation>
    <scope>NUCLEOTIDE SEQUENCE [LARGE SCALE GENOMIC DNA]</scope>
    <source>
        <strain evidence="8 9">NF3</strain>
    </source>
</reference>
<dbReference type="Gene3D" id="1.20.1250.20">
    <property type="entry name" value="MFS general substrate transporter like domains"/>
    <property type="match status" value="1"/>
</dbReference>
<gene>
    <name evidence="8" type="ORF">B4N89_00240</name>
</gene>
<dbReference type="PANTHER" id="PTHR23517:SF13">
    <property type="entry name" value="MAJOR FACILITATOR SUPERFAMILY MFS_1"/>
    <property type="match status" value="1"/>
</dbReference>
<evidence type="ECO:0000313" key="8">
    <source>
        <dbReference type="EMBL" id="OPC79582.1"/>
    </source>
</evidence>
<dbReference type="OrthoDB" id="5242249at2"/>
<dbReference type="Proteomes" id="UP000190037">
    <property type="component" value="Unassembled WGS sequence"/>
</dbReference>
<keyword evidence="4 7" id="KW-0812">Transmembrane</keyword>
<proteinExistence type="predicted"/>
<dbReference type="AlphaFoldDB" id="A0A1T3NSD2"/>
<feature type="transmembrane region" description="Helical" evidence="7">
    <location>
        <begin position="247"/>
        <end position="269"/>
    </location>
</feature>
<protein>
    <submittedName>
        <fullName evidence="8">MFS transporter</fullName>
    </submittedName>
</protein>
<keyword evidence="6 7" id="KW-0472">Membrane</keyword>
<dbReference type="PANTHER" id="PTHR23517">
    <property type="entry name" value="RESISTANCE PROTEIN MDTM, PUTATIVE-RELATED-RELATED"/>
    <property type="match status" value="1"/>
</dbReference>
<comment type="subcellular location">
    <subcellularLocation>
        <location evidence="1">Cell membrane</location>
        <topology evidence="1">Multi-pass membrane protein</topology>
    </subcellularLocation>
</comment>
<feature type="transmembrane region" description="Helical" evidence="7">
    <location>
        <begin position="365"/>
        <end position="385"/>
    </location>
</feature>
<feature type="transmembrane region" description="Helical" evidence="7">
    <location>
        <begin position="12"/>
        <end position="35"/>
    </location>
</feature>
<dbReference type="InterPro" id="IPR050171">
    <property type="entry name" value="MFS_Transporters"/>
</dbReference>
<dbReference type="GO" id="GO:0022857">
    <property type="term" value="F:transmembrane transporter activity"/>
    <property type="evidence" value="ECO:0007669"/>
    <property type="project" value="InterPro"/>
</dbReference>
<comment type="caution">
    <text evidence="8">The sequence shown here is derived from an EMBL/GenBank/DDBJ whole genome shotgun (WGS) entry which is preliminary data.</text>
</comment>
<feature type="transmembrane region" description="Helical" evidence="7">
    <location>
        <begin position="338"/>
        <end position="359"/>
    </location>
</feature>
<feature type="transmembrane region" description="Helical" evidence="7">
    <location>
        <begin position="142"/>
        <end position="161"/>
    </location>
</feature>
<name>A0A1T3NSD2_9ACTN</name>
<dbReference type="SUPFAM" id="SSF103473">
    <property type="entry name" value="MFS general substrate transporter"/>
    <property type="match status" value="1"/>
</dbReference>
<keyword evidence="5 7" id="KW-1133">Transmembrane helix</keyword>
<keyword evidence="9" id="KW-1185">Reference proteome</keyword>
<feature type="transmembrane region" description="Helical" evidence="7">
    <location>
        <begin position="167"/>
        <end position="185"/>
    </location>
</feature>
<accession>A0A1T3NSD2</accession>
<keyword evidence="2" id="KW-0813">Transport</keyword>
<evidence type="ECO:0000313" key="9">
    <source>
        <dbReference type="Proteomes" id="UP000190037"/>
    </source>
</evidence>
<feature type="transmembrane region" description="Helical" evidence="7">
    <location>
        <begin position="100"/>
        <end position="121"/>
    </location>
</feature>
<evidence type="ECO:0000256" key="5">
    <source>
        <dbReference type="ARBA" id="ARBA00022989"/>
    </source>
</evidence>
<sequence>MDAVTTTPRAWWGAALAVAAVGWGANQFVPLLLLYRDRLDLSTATLQALFGLYALGLVPGLLLGGPISDRHGRRRVALLALATSLLATTLLSAGTCGGLYAGRLIAGVASGAAFASGAAWIKELSAAGSPTGARRGPRRATVAMTVGFAAGPLVAGVLAQWAPAPTVVPYLPHLALTAAAIGAALRTPEIRHARPAGGLWRQLRPTGTHDHRFRTVVLPLAPWVFASASIALSYLPGLVADRVAGHAVVFSAGNAGLTAGAGIAVQPLARRLEQAGAGRPIRVSLTLVALGVLAAATAAASTEPALVLAAAAVLGAGYGCCQVAGFAEVQRIAAADELAGLTAVYQAVTYLGFAVPFVLAAAEPVLAPGRSLSILAALAAGTLWWTSRRAARARPDQGSPIGALRGPEH</sequence>
<feature type="transmembrane region" description="Helical" evidence="7">
    <location>
        <begin position="41"/>
        <end position="64"/>
    </location>
</feature>
<feature type="transmembrane region" description="Helical" evidence="7">
    <location>
        <begin position="281"/>
        <end position="300"/>
    </location>
</feature>
<evidence type="ECO:0000256" key="6">
    <source>
        <dbReference type="ARBA" id="ARBA00023136"/>
    </source>
</evidence>
<evidence type="ECO:0000256" key="3">
    <source>
        <dbReference type="ARBA" id="ARBA00022475"/>
    </source>
</evidence>
<dbReference type="InterPro" id="IPR011701">
    <property type="entry name" value="MFS"/>
</dbReference>
<dbReference type="Pfam" id="PF07690">
    <property type="entry name" value="MFS_1"/>
    <property type="match status" value="1"/>
</dbReference>
<evidence type="ECO:0000256" key="1">
    <source>
        <dbReference type="ARBA" id="ARBA00004651"/>
    </source>
</evidence>
<evidence type="ECO:0000256" key="7">
    <source>
        <dbReference type="SAM" id="Phobius"/>
    </source>
</evidence>
<feature type="transmembrane region" description="Helical" evidence="7">
    <location>
        <begin position="216"/>
        <end position="235"/>
    </location>
</feature>
<dbReference type="InterPro" id="IPR036259">
    <property type="entry name" value="MFS_trans_sf"/>
</dbReference>
<dbReference type="GO" id="GO:0005886">
    <property type="term" value="C:plasma membrane"/>
    <property type="evidence" value="ECO:0007669"/>
    <property type="project" value="UniProtKB-SubCell"/>
</dbReference>
<feature type="transmembrane region" description="Helical" evidence="7">
    <location>
        <begin position="306"/>
        <end position="326"/>
    </location>
</feature>
<evidence type="ECO:0000256" key="2">
    <source>
        <dbReference type="ARBA" id="ARBA00022448"/>
    </source>
</evidence>
<organism evidence="8 9">
    <name type="scientific">Embleya scabrispora</name>
    <dbReference type="NCBI Taxonomy" id="159449"/>
    <lineage>
        <taxon>Bacteria</taxon>
        <taxon>Bacillati</taxon>
        <taxon>Actinomycetota</taxon>
        <taxon>Actinomycetes</taxon>
        <taxon>Kitasatosporales</taxon>
        <taxon>Streptomycetaceae</taxon>
        <taxon>Embleya</taxon>
    </lineage>
</organism>
<evidence type="ECO:0000256" key="4">
    <source>
        <dbReference type="ARBA" id="ARBA00022692"/>
    </source>
</evidence>
<dbReference type="STRING" id="159449.B4N89_00240"/>
<dbReference type="EMBL" id="MWQN01000001">
    <property type="protein sequence ID" value="OPC79582.1"/>
    <property type="molecule type" value="Genomic_DNA"/>
</dbReference>
<feature type="transmembrane region" description="Helical" evidence="7">
    <location>
        <begin position="76"/>
        <end position="94"/>
    </location>
</feature>